<dbReference type="PANTHER" id="PTHR35807:SF1">
    <property type="entry name" value="TRANSCRIPTIONAL REGULATOR REDD"/>
    <property type="match status" value="1"/>
</dbReference>
<dbReference type="Pfam" id="PF13424">
    <property type="entry name" value="TPR_12"/>
    <property type="match status" value="1"/>
</dbReference>
<evidence type="ECO:0000256" key="5">
    <source>
        <dbReference type="PROSITE-ProRule" id="PRU00339"/>
    </source>
</evidence>
<dbReference type="Gene3D" id="1.25.40.10">
    <property type="entry name" value="Tetratricopeptide repeat domain"/>
    <property type="match status" value="3"/>
</dbReference>
<feature type="DNA-binding region" description="OmpR/PhoB-type" evidence="6">
    <location>
        <begin position="1"/>
        <end position="91"/>
    </location>
</feature>
<dbReference type="InterPro" id="IPR051677">
    <property type="entry name" value="AfsR-DnrI-RedD_regulator"/>
</dbReference>
<comment type="similarity">
    <text evidence="1">Belongs to the AfsR/DnrI/RedD regulatory family.</text>
</comment>
<dbReference type="EMBL" id="JBHSAY010000009">
    <property type="protein sequence ID" value="MFC4132521.1"/>
    <property type="molecule type" value="Genomic_DNA"/>
</dbReference>
<evidence type="ECO:0000256" key="1">
    <source>
        <dbReference type="ARBA" id="ARBA00005820"/>
    </source>
</evidence>
<feature type="domain" description="OmpR/PhoB-type" evidence="7">
    <location>
        <begin position="1"/>
        <end position="91"/>
    </location>
</feature>
<dbReference type="PROSITE" id="PS50005">
    <property type="entry name" value="TPR"/>
    <property type="match status" value="1"/>
</dbReference>
<evidence type="ECO:0000256" key="4">
    <source>
        <dbReference type="ARBA" id="ARBA00023163"/>
    </source>
</evidence>
<dbReference type="RefSeq" id="WP_253753091.1">
    <property type="nucleotide sequence ID" value="NZ_JAMZDZ010000001.1"/>
</dbReference>
<dbReference type="Pfam" id="PF13181">
    <property type="entry name" value="TPR_8"/>
    <property type="match status" value="1"/>
</dbReference>
<dbReference type="InterPro" id="IPR005158">
    <property type="entry name" value="BTAD"/>
</dbReference>
<dbReference type="InterPro" id="IPR001867">
    <property type="entry name" value="OmpR/PhoB-type_DNA-bd"/>
</dbReference>
<evidence type="ECO:0000256" key="6">
    <source>
        <dbReference type="PROSITE-ProRule" id="PRU01091"/>
    </source>
</evidence>
<keyword evidence="5" id="KW-0802">TPR repeat</keyword>
<dbReference type="PROSITE" id="PS51755">
    <property type="entry name" value="OMPR_PHOB"/>
    <property type="match status" value="1"/>
</dbReference>
<feature type="repeat" description="TPR" evidence="5">
    <location>
        <begin position="681"/>
        <end position="714"/>
    </location>
</feature>
<keyword evidence="9" id="KW-1185">Reference proteome</keyword>
<dbReference type="SUPFAM" id="SSF52540">
    <property type="entry name" value="P-loop containing nucleoside triphosphate hydrolases"/>
    <property type="match status" value="1"/>
</dbReference>
<dbReference type="PANTHER" id="PTHR35807">
    <property type="entry name" value="TRANSCRIPTIONAL REGULATOR REDD-RELATED"/>
    <property type="match status" value="1"/>
</dbReference>
<evidence type="ECO:0000313" key="8">
    <source>
        <dbReference type="EMBL" id="MFC4132521.1"/>
    </source>
</evidence>
<evidence type="ECO:0000256" key="2">
    <source>
        <dbReference type="ARBA" id="ARBA00023015"/>
    </source>
</evidence>
<dbReference type="Gene3D" id="3.40.50.300">
    <property type="entry name" value="P-loop containing nucleotide triphosphate hydrolases"/>
    <property type="match status" value="1"/>
</dbReference>
<protein>
    <submittedName>
        <fullName evidence="8">BTAD domain-containing putative transcriptional regulator</fullName>
    </submittedName>
</protein>
<dbReference type="SMART" id="SM00028">
    <property type="entry name" value="TPR"/>
    <property type="match status" value="4"/>
</dbReference>
<dbReference type="SUPFAM" id="SSF48452">
    <property type="entry name" value="TPR-like"/>
    <property type="match status" value="3"/>
</dbReference>
<dbReference type="PRINTS" id="PR00364">
    <property type="entry name" value="DISEASERSIST"/>
</dbReference>
<dbReference type="InterPro" id="IPR011990">
    <property type="entry name" value="TPR-like_helical_dom_sf"/>
</dbReference>
<dbReference type="Pfam" id="PF03704">
    <property type="entry name" value="BTAD"/>
    <property type="match status" value="1"/>
</dbReference>
<dbReference type="InterPro" id="IPR027417">
    <property type="entry name" value="P-loop_NTPase"/>
</dbReference>
<organism evidence="8 9">
    <name type="scientific">Hamadaea flava</name>
    <dbReference type="NCBI Taxonomy" id="1742688"/>
    <lineage>
        <taxon>Bacteria</taxon>
        <taxon>Bacillati</taxon>
        <taxon>Actinomycetota</taxon>
        <taxon>Actinomycetes</taxon>
        <taxon>Micromonosporales</taxon>
        <taxon>Micromonosporaceae</taxon>
        <taxon>Hamadaea</taxon>
    </lineage>
</organism>
<keyword evidence="2" id="KW-0805">Transcription regulation</keyword>
<evidence type="ECO:0000256" key="3">
    <source>
        <dbReference type="ARBA" id="ARBA00023125"/>
    </source>
</evidence>
<dbReference type="InterPro" id="IPR019734">
    <property type="entry name" value="TPR_rpt"/>
</dbReference>
<dbReference type="InterPro" id="IPR016032">
    <property type="entry name" value="Sig_transdc_resp-reg_C-effctor"/>
</dbReference>
<name>A0ABV8LNF4_9ACTN</name>
<keyword evidence="4" id="KW-0804">Transcription</keyword>
<reference evidence="9" key="1">
    <citation type="journal article" date="2019" name="Int. J. Syst. Evol. Microbiol.">
        <title>The Global Catalogue of Microorganisms (GCM) 10K type strain sequencing project: providing services to taxonomists for standard genome sequencing and annotation.</title>
        <authorList>
            <consortium name="The Broad Institute Genomics Platform"/>
            <consortium name="The Broad Institute Genome Sequencing Center for Infectious Disease"/>
            <person name="Wu L."/>
            <person name="Ma J."/>
        </authorList>
    </citation>
    <scope>NUCLEOTIDE SEQUENCE [LARGE SCALE GENOMIC DNA]</scope>
    <source>
        <strain evidence="9">CGMCC 4.7289</strain>
    </source>
</reference>
<gene>
    <name evidence="8" type="ORF">ACFOZ4_18075</name>
</gene>
<dbReference type="InterPro" id="IPR036388">
    <property type="entry name" value="WH-like_DNA-bd_sf"/>
</dbReference>
<keyword evidence="3 6" id="KW-0238">DNA-binding</keyword>
<accession>A0ABV8LNF4</accession>
<dbReference type="Gene3D" id="1.10.10.10">
    <property type="entry name" value="Winged helix-like DNA-binding domain superfamily/Winged helix DNA-binding domain"/>
    <property type="match status" value="1"/>
</dbReference>
<comment type="caution">
    <text evidence="8">The sequence shown here is derived from an EMBL/GenBank/DDBJ whole genome shotgun (WGS) entry which is preliminary data.</text>
</comment>
<dbReference type="SUPFAM" id="SSF46894">
    <property type="entry name" value="C-terminal effector domain of the bipartite response regulators"/>
    <property type="match status" value="1"/>
</dbReference>
<dbReference type="SMART" id="SM01043">
    <property type="entry name" value="BTAD"/>
    <property type="match status" value="1"/>
</dbReference>
<dbReference type="SMART" id="SM00862">
    <property type="entry name" value="Trans_reg_C"/>
    <property type="match status" value="1"/>
</dbReference>
<evidence type="ECO:0000259" key="7">
    <source>
        <dbReference type="PROSITE" id="PS51755"/>
    </source>
</evidence>
<sequence>MLIRLLGPVEVERGGLVRPVRPPQVALALAALAWEAGRVVPVDALLGRVWGEQVPPGARRTLQTLITRIRHEVLADDGTVIGRLGGYLLDVAESAVDLLRFRELAERARGEPDPASTLTEALRLWQGDPMCGLPGEWPDRVRQRLRDERKETLLRWARVSTERDAGAVVAAVTPLVAEYPLDEPLAAVLVAALHANGRTAEALAAFARVRRTLVDELGVEPGSVLRQTHQVILRADHAPAEPVPSQLPGALRGFAGRTAELTKLDSLAGSGGVGLISGPPGAGKSTLAAQWAAGQAARFPDGRLHADLSSADPGAVLPQFLGALGVPPDRVPAGLAAQTGLYRSILSGRRVLVMLDDARSEEQVRPLLAVAPGCLTLVTSRLDLSSLTVTTGAELIRLDVLPEGDAYQLLAARLGMARLAAEPTATSQIVQRCGRLPLALAIVAARLAAHPDLPLSDVASQTADANLEPFRHSDPTVDLRGVFGRSYRDLSTPVARLFRHLGCHPGPHLSLAAAASLAATTVDRTRVGVLELDRANLVGLRPSGRLQLHSLLRAYAAEQIRGPERRAALRRLLDHTLHTACAANALCYPHRDRLKIPAPARGTVIEPLTPGSALQWYADEAALLPGLVSAATEAGQDRHAWQIAWAFAEFLQRRGQWEEILRVHAVAVAAAERLADRLAQARCHNSIARAYAKLGRDHEAVQHFDRAVELHRDLDEPALLAHVYLGASGPMSRVRPGEQIKQAVRAGELFQRAGDELGEARALNTAGWWRAEAGQYEQALADCGRAQRILAELGFAQGEGHAWDSIAYIHHRLGEYAAAVAGYERAAELLHGSDDLHAAAETLVRLGRTQLSVGDTAAGLDAWKQAAEYYEVVGDTRAATGVRERIAAQYIDR</sequence>
<proteinExistence type="inferred from homology"/>
<dbReference type="Proteomes" id="UP001595816">
    <property type="component" value="Unassembled WGS sequence"/>
</dbReference>
<evidence type="ECO:0000313" key="9">
    <source>
        <dbReference type="Proteomes" id="UP001595816"/>
    </source>
</evidence>